<feature type="coiled-coil region" evidence="1">
    <location>
        <begin position="32"/>
        <end position="120"/>
    </location>
</feature>
<evidence type="ECO:0000313" key="2">
    <source>
        <dbReference type="Proteomes" id="UP000887574"/>
    </source>
</evidence>
<sequence length="261" mass="28833">MADEPLLLLDQLSNPVCLVPKFQTRKYIRLRKQRAEDELARRNALKKQKKDAKATLQNARDGLRISESEVKRCEQRVEELTQSRHDLLISLKSIINKETERKRQREAEETRQKLEEQQRVQLQTLQLEAIMQQFKNAPLLNPILSALAGHNRASPLLQGNNPCPSPSPRFSYPFRTPLGNSNWSMLAAAYLRQYASQMAALSGVMPSQQQQVPNPVDTPAPGVSSGVSGSAIGGLPAEVYAALVANYKAAAAASLNSGGSH</sequence>
<reference evidence="3" key="1">
    <citation type="submission" date="2022-11" db="UniProtKB">
        <authorList>
            <consortium name="WormBaseParasite"/>
        </authorList>
    </citation>
    <scope>IDENTIFICATION</scope>
</reference>
<dbReference type="Proteomes" id="UP000887574">
    <property type="component" value="Unplaced"/>
</dbReference>
<accession>A0A915EHI5</accession>
<proteinExistence type="predicted"/>
<dbReference type="AlphaFoldDB" id="A0A915EHI5"/>
<organism evidence="2 3">
    <name type="scientific">Ditylenchus dipsaci</name>
    <dbReference type="NCBI Taxonomy" id="166011"/>
    <lineage>
        <taxon>Eukaryota</taxon>
        <taxon>Metazoa</taxon>
        <taxon>Ecdysozoa</taxon>
        <taxon>Nematoda</taxon>
        <taxon>Chromadorea</taxon>
        <taxon>Rhabditida</taxon>
        <taxon>Tylenchina</taxon>
        <taxon>Tylenchomorpha</taxon>
        <taxon>Sphaerularioidea</taxon>
        <taxon>Anguinidae</taxon>
        <taxon>Anguininae</taxon>
        <taxon>Ditylenchus</taxon>
    </lineage>
</organism>
<name>A0A915EHI5_9BILA</name>
<protein>
    <submittedName>
        <fullName evidence="3">BZIP domain-containing protein</fullName>
    </submittedName>
</protein>
<keyword evidence="1" id="KW-0175">Coiled coil</keyword>
<evidence type="ECO:0000313" key="3">
    <source>
        <dbReference type="WBParaSite" id="jg6739"/>
    </source>
</evidence>
<dbReference type="WBParaSite" id="jg6739">
    <property type="protein sequence ID" value="jg6739"/>
    <property type="gene ID" value="jg6739"/>
</dbReference>
<evidence type="ECO:0000256" key="1">
    <source>
        <dbReference type="SAM" id="Coils"/>
    </source>
</evidence>
<keyword evidence="2" id="KW-1185">Reference proteome</keyword>